<organism evidence="1 2">
    <name type="scientific">Holothuria leucospilota</name>
    <name type="common">Black long sea cucumber</name>
    <name type="synonym">Mertensiothuria leucospilota</name>
    <dbReference type="NCBI Taxonomy" id="206669"/>
    <lineage>
        <taxon>Eukaryota</taxon>
        <taxon>Metazoa</taxon>
        <taxon>Echinodermata</taxon>
        <taxon>Eleutherozoa</taxon>
        <taxon>Echinozoa</taxon>
        <taxon>Holothuroidea</taxon>
        <taxon>Aspidochirotacea</taxon>
        <taxon>Aspidochirotida</taxon>
        <taxon>Holothuriidae</taxon>
        <taxon>Holothuria</taxon>
    </lineage>
</organism>
<evidence type="ECO:0000313" key="2">
    <source>
        <dbReference type="Proteomes" id="UP001152320"/>
    </source>
</evidence>
<keyword evidence="2" id="KW-1185">Reference proteome</keyword>
<gene>
    <name evidence="1" type="ORF">HOLleu_22893</name>
</gene>
<comment type="caution">
    <text evidence="1">The sequence shown here is derived from an EMBL/GenBank/DDBJ whole genome shotgun (WGS) entry which is preliminary data.</text>
</comment>
<dbReference type="OrthoDB" id="411123at2759"/>
<reference evidence="1" key="1">
    <citation type="submission" date="2021-10" db="EMBL/GenBank/DDBJ databases">
        <title>Tropical sea cucumber genome reveals ecological adaptation and Cuvierian tubules defense mechanism.</title>
        <authorList>
            <person name="Chen T."/>
        </authorList>
    </citation>
    <scope>NUCLEOTIDE SEQUENCE</scope>
    <source>
        <strain evidence="1">Nanhai2018</strain>
        <tissue evidence="1">Muscle</tissue>
    </source>
</reference>
<dbReference type="EMBL" id="JAIZAY010000011">
    <property type="protein sequence ID" value="KAJ8032831.1"/>
    <property type="molecule type" value="Genomic_DNA"/>
</dbReference>
<accession>A0A9Q1BU24</accession>
<dbReference type="Proteomes" id="UP001152320">
    <property type="component" value="Chromosome 11"/>
</dbReference>
<name>A0A9Q1BU24_HOLLE</name>
<sequence>MASSSSGKQKETKRVKRECSFWTEREKDFEWLGPQRDKSSAYCTVCSKWFGIAHGGLSDMRQHAATQQHQANKKSWIVDKTRGIKSFFIQKNSSESEKVRFFTSHKSPPDQLLHGLFSNPDSSQTRTILKPGLFSNPDYSQTRTILKPGLFSNPDYSHQISSRTVLTKDNSRLSGGCMKGGNCLGRGVLGRMQGPGWEYSESQGEDFLEEIFPG</sequence>
<evidence type="ECO:0000313" key="1">
    <source>
        <dbReference type="EMBL" id="KAJ8032831.1"/>
    </source>
</evidence>
<protein>
    <submittedName>
        <fullName evidence="1">Uncharacterized protein</fullName>
    </submittedName>
</protein>
<dbReference type="AlphaFoldDB" id="A0A9Q1BU24"/>
<proteinExistence type="predicted"/>